<dbReference type="EC" id="3.1.1.-" evidence="5"/>
<dbReference type="STRING" id="436017.A4RYL7"/>
<feature type="domain" description="PNPLA" evidence="6">
    <location>
        <begin position="82"/>
        <end position="305"/>
    </location>
</feature>
<dbReference type="SUPFAM" id="SSF52151">
    <property type="entry name" value="FabD/lysophospholipase-like"/>
    <property type="match status" value="1"/>
</dbReference>
<dbReference type="Proteomes" id="UP000001568">
    <property type="component" value="Chromosome 6"/>
</dbReference>
<dbReference type="OrthoDB" id="498528at2759"/>
<proteinExistence type="inferred from homology"/>
<reference evidence="7 8" key="1">
    <citation type="journal article" date="2007" name="Proc. Natl. Acad. Sci. U.S.A.">
        <title>The tiny eukaryote Ostreococcus provides genomic insights into the paradox of plankton speciation.</title>
        <authorList>
            <person name="Palenik B."/>
            <person name="Grimwood J."/>
            <person name="Aerts A."/>
            <person name="Rouze P."/>
            <person name="Salamov A."/>
            <person name="Putnam N."/>
            <person name="Dupont C."/>
            <person name="Jorgensen R."/>
            <person name="Derelle E."/>
            <person name="Rombauts S."/>
            <person name="Zhou K."/>
            <person name="Otillar R."/>
            <person name="Merchant S.S."/>
            <person name="Podell S."/>
            <person name="Gaasterland T."/>
            <person name="Napoli C."/>
            <person name="Gendler K."/>
            <person name="Manuell A."/>
            <person name="Tai V."/>
            <person name="Vallon O."/>
            <person name="Piganeau G."/>
            <person name="Jancek S."/>
            <person name="Heijde M."/>
            <person name="Jabbari K."/>
            <person name="Bowler C."/>
            <person name="Lohr M."/>
            <person name="Robbens S."/>
            <person name="Werner G."/>
            <person name="Dubchak I."/>
            <person name="Pazour G.J."/>
            <person name="Ren Q."/>
            <person name="Paulsen I."/>
            <person name="Delwiche C."/>
            <person name="Schmutz J."/>
            <person name="Rokhsar D."/>
            <person name="Van de Peer Y."/>
            <person name="Moreau H."/>
            <person name="Grigoriev I.V."/>
        </authorList>
    </citation>
    <scope>NUCLEOTIDE SEQUENCE [LARGE SCALE GENOMIC DNA]</scope>
    <source>
        <strain evidence="7 8">CCE9901</strain>
    </source>
</reference>
<dbReference type="GO" id="GO:0016042">
    <property type="term" value="P:lipid catabolic process"/>
    <property type="evidence" value="ECO:0007669"/>
    <property type="project" value="UniProtKB-UniRule"/>
</dbReference>
<dbReference type="GO" id="GO:0006631">
    <property type="term" value="P:fatty acid metabolic process"/>
    <property type="evidence" value="ECO:0007669"/>
    <property type="project" value="TreeGrafter"/>
</dbReference>
<dbReference type="eggNOG" id="KOG4231">
    <property type="taxonomic scope" value="Eukaryota"/>
</dbReference>
<evidence type="ECO:0000256" key="2">
    <source>
        <dbReference type="ARBA" id="ARBA00022963"/>
    </source>
</evidence>
<feature type="short sequence motif" description="GXGXXG" evidence="4">
    <location>
        <begin position="86"/>
        <end position="91"/>
    </location>
</feature>
<dbReference type="PROSITE" id="PS51635">
    <property type="entry name" value="PNPLA"/>
    <property type="match status" value="1"/>
</dbReference>
<accession>A4RYL7</accession>
<dbReference type="InterPro" id="IPR016035">
    <property type="entry name" value="Acyl_Trfase/lysoPLipase"/>
</dbReference>
<dbReference type="InterPro" id="IPR045217">
    <property type="entry name" value="PNPLA8-like"/>
</dbReference>
<dbReference type="Pfam" id="PF01734">
    <property type="entry name" value="Patatin"/>
    <property type="match status" value="1"/>
</dbReference>
<dbReference type="GeneID" id="5002574"/>
<dbReference type="EMBL" id="CP000586">
    <property type="protein sequence ID" value="ABO96479.1"/>
    <property type="molecule type" value="Genomic_DNA"/>
</dbReference>
<evidence type="ECO:0000256" key="4">
    <source>
        <dbReference type="PROSITE-ProRule" id="PRU01161"/>
    </source>
</evidence>
<comment type="domain">
    <text evidence="5">The nitrogen atoms of the two glycine residues in the GGXR motif define the oxyanion hole, and stabilize the oxyanion that forms during the nucleophilic attack by the catalytic serine during substrate cleavage.</text>
</comment>
<dbReference type="KEGG" id="olu:OSTLU_32074"/>
<dbReference type="Gene3D" id="3.40.1090.10">
    <property type="entry name" value="Cytosolic phospholipase A2 catalytic domain"/>
    <property type="match status" value="1"/>
</dbReference>
<feature type="short sequence motif" description="DGA/G" evidence="4">
    <location>
        <begin position="292"/>
        <end position="294"/>
    </location>
</feature>
<dbReference type="GO" id="GO:0016020">
    <property type="term" value="C:membrane"/>
    <property type="evidence" value="ECO:0007669"/>
    <property type="project" value="TreeGrafter"/>
</dbReference>
<evidence type="ECO:0000256" key="1">
    <source>
        <dbReference type="ARBA" id="ARBA00022801"/>
    </source>
</evidence>
<gene>
    <name evidence="7" type="ORF">OSTLU_32074</name>
</gene>
<keyword evidence="2 4" id="KW-0442">Lipid degradation</keyword>
<evidence type="ECO:0000313" key="7">
    <source>
        <dbReference type="EMBL" id="ABO96479.1"/>
    </source>
</evidence>
<dbReference type="AlphaFoldDB" id="A4RYL7"/>
<protein>
    <recommendedName>
        <fullName evidence="5">Patatin</fullName>
        <ecNumber evidence="5">3.1.1.-</ecNumber>
    </recommendedName>
</protein>
<dbReference type="RefSeq" id="XP_001418186.1">
    <property type="nucleotide sequence ID" value="XM_001418149.1"/>
</dbReference>
<keyword evidence="1 4" id="KW-0378">Hydrolase</keyword>
<evidence type="ECO:0000313" key="8">
    <source>
        <dbReference type="Proteomes" id="UP000001568"/>
    </source>
</evidence>
<dbReference type="GO" id="GO:0004620">
    <property type="term" value="F:phospholipase activity"/>
    <property type="evidence" value="ECO:0007669"/>
    <property type="project" value="InterPro"/>
</dbReference>
<dbReference type="PANTHER" id="PTHR24185:SF1">
    <property type="entry name" value="CALCIUM-INDEPENDENT PHOSPHOLIPASE A2-GAMMA"/>
    <property type="match status" value="1"/>
</dbReference>
<feature type="active site" description="Nucleophile" evidence="4">
    <location>
        <position position="120"/>
    </location>
</feature>
<dbReference type="Gramene" id="ABO96479">
    <property type="protein sequence ID" value="ABO96479"/>
    <property type="gene ID" value="OSTLU_32074"/>
</dbReference>
<dbReference type="CDD" id="cd07211">
    <property type="entry name" value="Pat_PNPLA8"/>
    <property type="match status" value="1"/>
</dbReference>
<keyword evidence="8" id="KW-1185">Reference proteome</keyword>
<sequence>MRLLALRTLGTFAFDETNKRAMLKLRDLHSILVVFALRPELKAASVAVKKESIRVLAILGENELVRQATGAPPITGRGIRILALDGGGIRGRATLKMLKRIEEGTGRPIHESFDLVCGTSTGGILATATSIKKLSLEHCDKIYVNLGSKIFSQTTHNEETSGSNSWLGSVGSMYTSGKQQLLATTLYSSKHNTSTFETLVRQECNPEAEEPTWIDTAASGGPKVFCVSTQTSQNPAQPYLFRNYTYPAGSTSAYSQAGSCEYLLWQGVCASAAAPYYLYVDAFAIENERWVDGAMTCNNPAMMGVQEARRLWPDKKIDCVVSLGSGNFIPHERDPPISLVALAKDVLFDSACDTERVHESLSTLLPLIPGAQYFRFNPVDERCKIEVDETDVGALQGLFDATEEYIVAEKEMFDKVCHLLRDVDDTDEVTAKLLDTEISGTRSGVLVLEAPRYEEELSECTSALKNFCALRSISIQCADYSANRPMNPGEALSHLNTVAETSTAAVIHFNCHADSDGLILTWQKDVTAIAEPSSVAELFLSRSGSPYASVSEHCEAEAHIEVHGILHTFSGKHVQVNDVGERTSSYLFKRTVPMDYLDGSTSRELFGLWRGKIIVSQSSLPSSLVAAWLEAGAKCVVAPCKEGGVVNVESEQTDFMAAFYHALFVVGADATAAMSAAAIVQPACSYYRCHVLVQGGIVALRPDEEFDYDLDAHV</sequence>
<feature type="short sequence motif" description="GXSXG" evidence="4">
    <location>
        <begin position="118"/>
        <end position="122"/>
    </location>
</feature>
<feature type="active site" description="Proton acceptor" evidence="4">
    <location>
        <position position="292"/>
    </location>
</feature>
<evidence type="ECO:0000259" key="6">
    <source>
        <dbReference type="PROSITE" id="PS51635"/>
    </source>
</evidence>
<dbReference type="InterPro" id="IPR002641">
    <property type="entry name" value="PNPLA_dom"/>
</dbReference>
<comment type="similarity">
    <text evidence="5">Belongs to the patatin family.</text>
</comment>
<dbReference type="HOGENOM" id="CLU_006534_0_0_1"/>
<evidence type="ECO:0000256" key="3">
    <source>
        <dbReference type="ARBA" id="ARBA00023098"/>
    </source>
</evidence>
<organism evidence="7 8">
    <name type="scientific">Ostreococcus lucimarinus (strain CCE9901)</name>
    <dbReference type="NCBI Taxonomy" id="436017"/>
    <lineage>
        <taxon>Eukaryota</taxon>
        <taxon>Viridiplantae</taxon>
        <taxon>Chlorophyta</taxon>
        <taxon>Mamiellophyceae</taxon>
        <taxon>Mamiellales</taxon>
        <taxon>Bathycoccaceae</taxon>
        <taxon>Ostreococcus</taxon>
    </lineage>
</organism>
<evidence type="ECO:0000256" key="5">
    <source>
        <dbReference type="RuleBase" id="RU361262"/>
    </source>
</evidence>
<dbReference type="PANTHER" id="PTHR24185">
    <property type="entry name" value="CALCIUM-INDEPENDENT PHOSPHOLIPASE A2-GAMMA"/>
    <property type="match status" value="1"/>
</dbReference>
<keyword evidence="3 4" id="KW-0443">Lipid metabolism</keyword>
<comment type="function">
    <text evidence="5">Lipolytic acyl hydrolase (LAH).</text>
</comment>
<name>A4RYL7_OSTLU</name>